<keyword evidence="2" id="KW-0472">Membrane</keyword>
<feature type="transmembrane region" description="Helical" evidence="2">
    <location>
        <begin position="292"/>
        <end position="310"/>
    </location>
</feature>
<dbReference type="OrthoDB" id="90760at2"/>
<dbReference type="NCBIfam" id="TIGR01760">
    <property type="entry name" value="tape_meas_TP901"/>
    <property type="match status" value="1"/>
</dbReference>
<evidence type="ECO:0000313" key="4">
    <source>
        <dbReference type="Proteomes" id="UP000430345"/>
    </source>
</evidence>
<keyword evidence="2" id="KW-0812">Transmembrane</keyword>
<evidence type="ECO:0000313" key="3">
    <source>
        <dbReference type="EMBL" id="MPQ42840.1"/>
    </source>
</evidence>
<keyword evidence="1" id="KW-1188">Viral release from host cell</keyword>
<dbReference type="AlphaFoldDB" id="A0A6I1MI91"/>
<dbReference type="InterPro" id="IPR010090">
    <property type="entry name" value="Phage_tape_meas"/>
</dbReference>
<dbReference type="Proteomes" id="UP000430345">
    <property type="component" value="Unassembled WGS sequence"/>
</dbReference>
<sequence>GKTLPELMKSGKSLGDVLNSMNDYAKKNNKSLADMFGSAEAGKAALVIAENGGKDFNNILNQMNNSVGATDTAFKKVSATTGNQLKIALNDGKNALIGFGDVIAPFISVASKGISTVTKGFEGLSQNQKKFVVGVGSLFVATNLALSGFGKFTKGVKGSLKVLKDLPTNTRKSIKSIKDFSKSIGNGFKNVGKFSKSVGKIGWQGISKGASLASKGIKNLGRGLLTGAKAVGRFTLSLAKMIVQLTIAGAKIAFNTAKLIAQKIALIATTVATKAMELAQAALNLVMSLNPITIIIGLLVALGATFVILYNKCEWFRNGVNAVWNGIKTVFSSFASFLKGAFTRDWTQSLGLLGVPLNQLFSVIGSVWSGVKGVFNGVLQFLQGVFTGNWHMIFSGLGNIVKSIFGALGGIIKAPINAAISGINWVISKVNGLSFDVPSWVPGVGGKHFGINLPSIPALAEGGIVTKSTLALVGEGKEHEAVIPLSKLDKLVTNSLQKVLKNKETSTNKQEVYIIKNYLDGEEISNYTYRKVNNKLVMACRRR</sequence>
<comment type="caution">
    <text evidence="3">The sequence shown here is derived from an EMBL/GenBank/DDBJ whole genome shotgun (WGS) entry which is preliminary data.</text>
</comment>
<gene>
    <name evidence="3" type="ORF">GBZ86_03610</name>
</gene>
<name>A0A6I1MI91_9CLOT</name>
<dbReference type="RefSeq" id="WP_152887824.1">
    <property type="nucleotide sequence ID" value="NZ_WHJC01000024.1"/>
</dbReference>
<dbReference type="EMBL" id="WHJC01000024">
    <property type="protein sequence ID" value="MPQ42840.1"/>
    <property type="molecule type" value="Genomic_DNA"/>
</dbReference>
<keyword evidence="4" id="KW-1185">Reference proteome</keyword>
<feature type="non-terminal residue" evidence="3">
    <location>
        <position position="1"/>
    </location>
</feature>
<organism evidence="3 4">
    <name type="scientific">Clostridium tarantellae</name>
    <dbReference type="NCBI Taxonomy" id="39493"/>
    <lineage>
        <taxon>Bacteria</taxon>
        <taxon>Bacillati</taxon>
        <taxon>Bacillota</taxon>
        <taxon>Clostridia</taxon>
        <taxon>Eubacteriales</taxon>
        <taxon>Clostridiaceae</taxon>
        <taxon>Clostridium</taxon>
    </lineage>
</organism>
<dbReference type="PANTHER" id="PTHR37813:SF1">
    <property type="entry name" value="FELS-2 PROPHAGE PROTEIN"/>
    <property type="match status" value="1"/>
</dbReference>
<dbReference type="PANTHER" id="PTHR37813">
    <property type="entry name" value="FELS-2 PROPHAGE PROTEIN"/>
    <property type="match status" value="1"/>
</dbReference>
<proteinExistence type="predicted"/>
<accession>A0A6I1MI91</accession>
<protein>
    <submittedName>
        <fullName evidence="3">Phage tail tape measure protein</fullName>
    </submittedName>
</protein>
<keyword evidence="2" id="KW-1133">Transmembrane helix</keyword>
<reference evidence="3 4" key="1">
    <citation type="submission" date="2019-10" db="EMBL/GenBank/DDBJ databases">
        <title>The Genome Sequence of Clostridium tarantellae Isolated from Fish Brain.</title>
        <authorList>
            <person name="Bano L."/>
            <person name="Kiel M."/>
            <person name="Sales G."/>
            <person name="Doxey A.C."/>
            <person name="Mansfield M.J."/>
            <person name="Schiavone M."/>
            <person name="Rossetto O."/>
            <person name="Pirazzini M."/>
            <person name="Dobrindt U."/>
            <person name="Montecucco C."/>
        </authorList>
    </citation>
    <scope>NUCLEOTIDE SEQUENCE [LARGE SCALE GENOMIC DNA]</scope>
    <source>
        <strain evidence="3 4">DSM 3997</strain>
    </source>
</reference>
<evidence type="ECO:0000256" key="1">
    <source>
        <dbReference type="ARBA" id="ARBA00022612"/>
    </source>
</evidence>
<evidence type="ECO:0000256" key="2">
    <source>
        <dbReference type="SAM" id="Phobius"/>
    </source>
</evidence>